<keyword evidence="2 8" id="KW-0813">Transport</keyword>
<evidence type="ECO:0000256" key="3">
    <source>
        <dbReference type="ARBA" id="ARBA00022781"/>
    </source>
</evidence>
<dbReference type="GO" id="GO:0005886">
    <property type="term" value="C:plasma membrane"/>
    <property type="evidence" value="ECO:0007669"/>
    <property type="project" value="UniProtKB-SubCell"/>
</dbReference>
<dbReference type="PANTHER" id="PTHR11910">
    <property type="entry name" value="ATP SYNTHASE DELTA CHAIN"/>
    <property type="match status" value="1"/>
</dbReference>
<sequence>MSKNRTFARPYAKAAFELAQSESAFSKWSEMLKNAAMIASDKQFLSLAKNPRFSAQELIGLFDVLDQDVYTHEMKNFIRILGNFKRLALLPEIATLFEEMRAAAERVVNVELICAQPLDDKLKERFIQVLMKRMNCNISLECQVDQGIMGGAIIRAGDLVIDGSIRGRLARLSDAVGIL</sequence>
<dbReference type="Proteomes" id="UP000051497">
    <property type="component" value="Unassembled WGS sequence"/>
</dbReference>
<keyword evidence="3 8" id="KW-0375">Hydrogen ion transport</keyword>
<evidence type="ECO:0000256" key="2">
    <source>
        <dbReference type="ARBA" id="ARBA00022448"/>
    </source>
</evidence>
<dbReference type="STRING" id="295108.HT99x_00463"/>
<dbReference type="NCBIfam" id="NF004402">
    <property type="entry name" value="PRK05758.2-2"/>
    <property type="match status" value="1"/>
</dbReference>
<reference evidence="9" key="1">
    <citation type="submission" date="2015-09" db="EMBL/GenBank/DDBJ databases">
        <title>Draft Genome Sequences of Two Novel Amoeba-resistant Intranuclear Bacteria, Candidatus Berkiella cookevillensis and Candidatus Berkiella aquae.</title>
        <authorList>
            <person name="Mehari Y.T."/>
            <person name="Arivett B.A."/>
            <person name="Farone A.L."/>
            <person name="Gunderson J.H."/>
            <person name="Farone M.B."/>
        </authorList>
    </citation>
    <scope>NUCLEOTIDE SEQUENCE [LARGE SCALE GENOMIC DNA]</scope>
    <source>
        <strain evidence="9">HT99</strain>
    </source>
</reference>
<dbReference type="PATRIC" id="fig|1590043.3.peg.466"/>
<reference evidence="10" key="2">
    <citation type="journal article" date="2016" name="Genome Announc.">
        <title>Draft Genome Sequences of Two Novel Amoeba-Resistant Intranuclear Bacteria, 'Candidatus Berkiella cookevillensis' and 'Candidatus Berkiella aquae'.</title>
        <authorList>
            <person name="Mehari Y.T."/>
            <person name="Arivett B.A."/>
            <person name="Farone A.L."/>
            <person name="Gunderson J.H."/>
            <person name="Farone M.B."/>
        </authorList>
    </citation>
    <scope>NUCLEOTIDE SEQUENCE</scope>
    <source>
        <strain evidence="10">HT99</strain>
    </source>
</reference>
<comment type="similarity">
    <text evidence="8">Belongs to the ATPase delta chain family.</text>
</comment>
<evidence type="ECO:0000256" key="5">
    <source>
        <dbReference type="ARBA" id="ARBA00023136"/>
    </source>
</evidence>
<dbReference type="EMBL" id="LKAJ01000002">
    <property type="protein sequence ID" value="KRG22046.1"/>
    <property type="molecule type" value="Genomic_DNA"/>
</dbReference>
<evidence type="ECO:0000256" key="7">
    <source>
        <dbReference type="ARBA" id="ARBA00023310"/>
    </source>
</evidence>
<dbReference type="SUPFAM" id="SSF47928">
    <property type="entry name" value="N-terminal domain of the delta subunit of the F1F0-ATP synthase"/>
    <property type="match status" value="1"/>
</dbReference>
<keyword evidence="6 8" id="KW-0139">CF(1)</keyword>
<dbReference type="NCBIfam" id="TIGR01145">
    <property type="entry name" value="ATP_synt_delta"/>
    <property type="match status" value="1"/>
</dbReference>
<keyword evidence="8" id="KW-1003">Cell membrane</keyword>
<gene>
    <name evidence="8 9" type="primary">atpH</name>
    <name evidence="9" type="ORF">HT99x_00463</name>
    <name evidence="10" type="ORF">HT99x_015020</name>
</gene>
<comment type="caution">
    <text evidence="9">The sequence shown here is derived from an EMBL/GenBank/DDBJ whole genome shotgun (WGS) entry which is preliminary data.</text>
</comment>
<dbReference type="GO" id="GO:0046933">
    <property type="term" value="F:proton-transporting ATP synthase activity, rotational mechanism"/>
    <property type="evidence" value="ECO:0007669"/>
    <property type="project" value="UniProtKB-UniRule"/>
</dbReference>
<dbReference type="EMBL" id="LKAJ02000001">
    <property type="protein sequence ID" value="MCS5712750.1"/>
    <property type="molecule type" value="Genomic_DNA"/>
</dbReference>
<evidence type="ECO:0000256" key="8">
    <source>
        <dbReference type="HAMAP-Rule" id="MF_01416"/>
    </source>
</evidence>
<evidence type="ECO:0000313" key="10">
    <source>
        <dbReference type="EMBL" id="MCS5712750.1"/>
    </source>
</evidence>
<dbReference type="RefSeq" id="WP_075065116.1">
    <property type="nucleotide sequence ID" value="NZ_LKAJ02000001.1"/>
</dbReference>
<dbReference type="InterPro" id="IPR000711">
    <property type="entry name" value="ATPase_OSCP/dsu"/>
</dbReference>
<dbReference type="HAMAP" id="MF_01416">
    <property type="entry name" value="ATP_synth_delta_bact"/>
    <property type="match status" value="1"/>
</dbReference>
<accession>A0A0Q9YYK3</accession>
<keyword evidence="4 8" id="KW-0406">Ion transport</keyword>
<evidence type="ECO:0000313" key="11">
    <source>
        <dbReference type="Proteomes" id="UP000051497"/>
    </source>
</evidence>
<keyword evidence="5 8" id="KW-0472">Membrane</keyword>
<evidence type="ECO:0000256" key="6">
    <source>
        <dbReference type="ARBA" id="ARBA00023196"/>
    </source>
</evidence>
<dbReference type="PRINTS" id="PR00125">
    <property type="entry name" value="ATPASEDELTA"/>
</dbReference>
<organism evidence="9">
    <name type="scientific">Candidatus Berkiella aquae</name>
    <dbReference type="NCBI Taxonomy" id="295108"/>
    <lineage>
        <taxon>Bacteria</taxon>
        <taxon>Pseudomonadati</taxon>
        <taxon>Pseudomonadota</taxon>
        <taxon>Gammaproteobacteria</taxon>
        <taxon>Candidatus Berkiellales</taxon>
        <taxon>Candidatus Berkiellaceae</taxon>
        <taxon>Candidatus Berkiella</taxon>
    </lineage>
</organism>
<protein>
    <recommendedName>
        <fullName evidence="8">ATP synthase subunit delta</fullName>
    </recommendedName>
    <alternativeName>
        <fullName evidence="8">ATP synthase F(1) sector subunit delta</fullName>
    </alternativeName>
    <alternativeName>
        <fullName evidence="8">F-type ATPase subunit delta</fullName>
        <shortName evidence="8">F-ATPase subunit delta</shortName>
    </alternativeName>
</protein>
<dbReference type="OrthoDB" id="9816221at2"/>
<evidence type="ECO:0000256" key="4">
    <source>
        <dbReference type="ARBA" id="ARBA00023065"/>
    </source>
</evidence>
<dbReference type="InterPro" id="IPR026015">
    <property type="entry name" value="ATP_synth_OSCP/delta_N_sf"/>
</dbReference>
<reference evidence="10" key="3">
    <citation type="submission" date="2021-06" db="EMBL/GenBank/DDBJ databases">
        <title>Genomic Description and Analysis of Intracellular Bacteria, Candidatus Berkiella cookevillensis and Candidatus Berkiella aquae.</title>
        <authorList>
            <person name="Kidane D.T."/>
            <person name="Mehari Y.T."/>
            <person name="Rice F.C."/>
            <person name="Arivett B.A."/>
            <person name="Farone A.L."/>
            <person name="Berk S.G."/>
            <person name="Farone M.B."/>
        </authorList>
    </citation>
    <scope>NUCLEOTIDE SEQUENCE</scope>
    <source>
        <strain evidence="10">HT99</strain>
    </source>
</reference>
<dbReference type="GO" id="GO:0045259">
    <property type="term" value="C:proton-transporting ATP synthase complex"/>
    <property type="evidence" value="ECO:0007669"/>
    <property type="project" value="UniProtKB-KW"/>
</dbReference>
<evidence type="ECO:0000256" key="1">
    <source>
        <dbReference type="ARBA" id="ARBA00004370"/>
    </source>
</evidence>
<evidence type="ECO:0000313" key="9">
    <source>
        <dbReference type="EMBL" id="KRG22046.1"/>
    </source>
</evidence>
<keyword evidence="11" id="KW-1185">Reference proteome</keyword>
<keyword evidence="7 8" id="KW-0066">ATP synthesis</keyword>
<dbReference type="Pfam" id="PF00213">
    <property type="entry name" value="OSCP"/>
    <property type="match status" value="1"/>
</dbReference>
<comment type="function">
    <text evidence="8">This protein is part of the stalk that links CF(0) to CF(1). It either transmits conformational changes from CF(0) to CF(1) or is implicated in proton conduction.</text>
</comment>
<name>A0A0Q9YYK3_9GAMM</name>
<proteinExistence type="inferred from homology"/>
<dbReference type="AlphaFoldDB" id="A0A0Q9YYK3"/>
<dbReference type="Gene3D" id="1.10.520.20">
    <property type="entry name" value="N-terminal domain of the delta subunit of the F1F0-ATP synthase"/>
    <property type="match status" value="1"/>
</dbReference>
<comment type="subcellular location">
    <subcellularLocation>
        <location evidence="8">Cell membrane</location>
        <topology evidence="8">Peripheral membrane protein</topology>
    </subcellularLocation>
    <subcellularLocation>
        <location evidence="1">Membrane</location>
    </subcellularLocation>
</comment>
<comment type="function">
    <text evidence="8">F(1)F(0) ATP synthase produces ATP from ADP in the presence of a proton or sodium gradient. F-type ATPases consist of two structural domains, F(1) containing the extramembraneous catalytic core and F(0) containing the membrane proton channel, linked together by a central stalk and a peripheral stalk. During catalysis, ATP synthesis in the catalytic domain of F(1) is coupled via a rotary mechanism of the central stalk subunits to proton translocation.</text>
</comment>